<dbReference type="Pfam" id="PF13041">
    <property type="entry name" value="PPR_2"/>
    <property type="match status" value="1"/>
</dbReference>
<dbReference type="eggNOG" id="ENOG502QSY4">
    <property type="taxonomic scope" value="Eukaryota"/>
</dbReference>
<dbReference type="EMBL" id="HE616749">
    <property type="protein sequence ID" value="CCE94037.1"/>
    <property type="molecule type" value="Genomic_DNA"/>
</dbReference>
<comment type="subcellular location">
    <subcellularLocation>
        <location evidence="1">Mitochondrion</location>
    </subcellularLocation>
</comment>
<accession>G8ZZJ3</accession>
<evidence type="ECO:0000313" key="4">
    <source>
        <dbReference type="Proteomes" id="UP000005627"/>
    </source>
</evidence>
<gene>
    <name evidence="3" type="primary">TDEL0H01780</name>
    <name evidence="3" type="ORF">TDEL_0H01780</name>
</gene>
<sequence length="634" mass="74000">MLKTNWRCCYRYFHTFRKLEESQVKEKLKSFEKRDILMNKSSKELARLNERKLAKLKKLRKTAYTKQQAVHLLKEKHGVANEGIQEIEIGPTSQSDLKFINITKDRRMLYTILGVNGEQLRDSKLIAEDVKKFLKRGQVEKAVFLARLAKTKGAAAMNSIMEYYFYELKYPQSAIKMFNWRKKWGVPSNEYTNTILFKGLAQQEQHASKAAASLVMKIIDGLISREELSQIEYNAALGALTNCIDVTHAFELFEKRVKGVKPDAITYLWMLRACSRIKTDKLFNEVLNDLVESIPSRCVDSRLIFEFCKTLHSRSDKESKQLALVALNTYFDFEVDEKLSPKIPEGLRLLPLSHWSIHKKYPINKHIIGFFLQTCLQTGNWDLGIETFLEMKRKNEKLIDVDMFHKYMELIMKKDPAVCGEECLKAFEEMESMKNIPFSKHTLVLVYASFEKQASKRIINNDEVRINALLKACQDFITQQEGRYSKEFESKVYPVEAWQFLVSIIKNATASNKVSVIRLKQLTDEFMKTLCQGLLEFKNLRKREQARFVELEFVRLLKAFSLKLEMPHMENVDTSVEGPERETFLLRRLVLRLKDKLLQHIKLIETGKHDGEDVDELEWSIKQIARRILSSKMP</sequence>
<dbReference type="InterPro" id="IPR050872">
    <property type="entry name" value="PPR_P_subfamily"/>
</dbReference>
<dbReference type="PANTHER" id="PTHR46128:SF211">
    <property type="entry name" value="PENTACOTRIPEPTIDE-REPEAT REGION OF PRORP DOMAIN-CONTAINING PROTEIN"/>
    <property type="match status" value="1"/>
</dbReference>
<reference evidence="3 4" key="1">
    <citation type="journal article" date="2011" name="Proc. Natl. Acad. Sci. U.S.A.">
        <title>Evolutionary erosion of yeast sex chromosomes by mating-type switching accidents.</title>
        <authorList>
            <person name="Gordon J.L."/>
            <person name="Armisen D."/>
            <person name="Proux-Wera E."/>
            <person name="Oheigeartaigh S.S."/>
            <person name="Byrne K.P."/>
            <person name="Wolfe K.H."/>
        </authorList>
    </citation>
    <scope>NUCLEOTIDE SEQUENCE [LARGE SCALE GENOMIC DNA]</scope>
    <source>
        <strain evidence="4">ATCC 10662 / CBS 1146 / NBRC 0425 / NCYC 2629 / NRRL Y-866</strain>
    </source>
</reference>
<comment type="similarity">
    <text evidence="2">Belongs to the PPR family. P subfamily.</text>
</comment>
<evidence type="ECO:0000256" key="2">
    <source>
        <dbReference type="ARBA" id="ARBA00007626"/>
    </source>
</evidence>
<name>G8ZZJ3_TORDE</name>
<dbReference type="InParanoid" id="G8ZZJ3"/>
<dbReference type="Gene3D" id="1.25.40.10">
    <property type="entry name" value="Tetratricopeptide repeat domain"/>
    <property type="match status" value="1"/>
</dbReference>
<dbReference type="Proteomes" id="UP000005627">
    <property type="component" value="Chromosome 8"/>
</dbReference>
<protein>
    <recommendedName>
        <fullName evidence="5">Mitochondrial group I intron splicing factor CCM1</fullName>
    </recommendedName>
</protein>
<organism evidence="3 4">
    <name type="scientific">Torulaspora delbrueckii</name>
    <name type="common">Yeast</name>
    <name type="synonym">Candida colliculosa</name>
    <dbReference type="NCBI Taxonomy" id="4950"/>
    <lineage>
        <taxon>Eukaryota</taxon>
        <taxon>Fungi</taxon>
        <taxon>Dikarya</taxon>
        <taxon>Ascomycota</taxon>
        <taxon>Saccharomycotina</taxon>
        <taxon>Saccharomycetes</taxon>
        <taxon>Saccharomycetales</taxon>
        <taxon>Saccharomycetaceae</taxon>
        <taxon>Torulaspora</taxon>
    </lineage>
</organism>
<dbReference type="RefSeq" id="XP_003683248.1">
    <property type="nucleotide sequence ID" value="XM_003683200.1"/>
</dbReference>
<dbReference type="PANTHER" id="PTHR46128">
    <property type="entry name" value="MITOCHONDRIAL GROUP I INTRON SPLICING FACTOR CCM1"/>
    <property type="match status" value="1"/>
</dbReference>
<dbReference type="KEGG" id="tdl:TDEL_0H01780"/>
<dbReference type="InterPro" id="IPR002885">
    <property type="entry name" value="PPR_rpt"/>
</dbReference>
<dbReference type="AlphaFoldDB" id="G8ZZJ3"/>
<dbReference type="FunCoup" id="G8ZZJ3">
    <property type="interactions" value="137"/>
</dbReference>
<keyword evidence="4" id="KW-1185">Reference proteome</keyword>
<evidence type="ECO:0000256" key="1">
    <source>
        <dbReference type="ARBA" id="ARBA00004173"/>
    </source>
</evidence>
<evidence type="ECO:0008006" key="5">
    <source>
        <dbReference type="Google" id="ProtNLM"/>
    </source>
</evidence>
<dbReference type="GeneID" id="11501122"/>
<evidence type="ECO:0000313" key="3">
    <source>
        <dbReference type="EMBL" id="CCE94037.1"/>
    </source>
</evidence>
<proteinExistence type="inferred from homology"/>
<dbReference type="InterPro" id="IPR011990">
    <property type="entry name" value="TPR-like_helical_dom_sf"/>
</dbReference>
<dbReference type="HOGENOM" id="CLU_029536_0_0_1"/>
<dbReference type="OrthoDB" id="185373at2759"/>
<dbReference type="GO" id="GO:0005739">
    <property type="term" value="C:mitochondrion"/>
    <property type="evidence" value="ECO:0007669"/>
    <property type="project" value="UniProtKB-SubCell"/>
</dbReference>